<evidence type="ECO:0000256" key="6">
    <source>
        <dbReference type="ARBA" id="ARBA00022927"/>
    </source>
</evidence>
<protein>
    <submittedName>
        <fullName evidence="9">DEBR0S5_01420g1_1</fullName>
    </submittedName>
</protein>
<evidence type="ECO:0000256" key="5">
    <source>
        <dbReference type="ARBA" id="ARBA00022737"/>
    </source>
</evidence>
<comment type="similarity">
    <text evidence="7">Belongs to the WD repeat PROPPIN family.</text>
</comment>
<keyword evidence="10" id="KW-1185">Reference proteome</keyword>
<keyword evidence="4" id="KW-0853">WD repeat</keyword>
<sequence>MNAQHPLKVPSKMSQPKLLNASFNQDQSCFAVCNENGFQVYSTEPMELRMRRKFQSKSGNNGIGIVSMLYRTNYVALVGGGKRPRFPVNKLCIWDDLKMKPSIFLEFMNPILNVLLSRVRIVVITKNQVAVYAFRSQPNLISMFETYTNDSGACDLSINESGSILAFPGRSEGQIQLADISPENQNKNLVSIIKAHKAGIQSLCISNSGKLVASASVTGTIIRIHDTSNCALLYEFRRGIDKALVTSMRFSPDDARLAVLSDKNTLHVYNLRDVNTGVAEKQGPTFSANKFVTDGRKRMDGGSNKMHFLKGIPLLPKYFRSTWSFASKNVGNRADEYKDTGVIGWSDSDTIILLWKFKGTWEKYTIVDDFSKVDPSSSDLEGKQKCTILKVAWRNIAKV</sequence>
<evidence type="ECO:0000256" key="1">
    <source>
        <dbReference type="ARBA" id="ARBA00004184"/>
    </source>
</evidence>
<keyword evidence="5" id="KW-0677">Repeat</keyword>
<evidence type="ECO:0000256" key="8">
    <source>
        <dbReference type="ARBA" id="ARBA00037813"/>
    </source>
</evidence>
<dbReference type="PANTHER" id="PTHR11227">
    <property type="entry name" value="WD-REPEAT PROTEIN INTERACTING WITH PHOSPHOINOSIDES WIPI -RELATED"/>
    <property type="match status" value="1"/>
</dbReference>
<dbReference type="GO" id="GO:0005774">
    <property type="term" value="C:vacuolar membrane"/>
    <property type="evidence" value="ECO:0007669"/>
    <property type="project" value="UniProtKB-SubCell"/>
</dbReference>
<reference evidence="9 10" key="1">
    <citation type="submission" date="2019-07" db="EMBL/GenBank/DDBJ databases">
        <authorList>
            <person name="Friedrich A."/>
            <person name="Schacherer J."/>
        </authorList>
    </citation>
    <scope>NUCLEOTIDE SEQUENCE [LARGE SCALE GENOMIC DNA]</scope>
</reference>
<dbReference type="InterPro" id="IPR048720">
    <property type="entry name" value="PROPPIN"/>
</dbReference>
<evidence type="ECO:0000256" key="3">
    <source>
        <dbReference type="ARBA" id="ARBA00022554"/>
    </source>
</evidence>
<keyword evidence="3" id="KW-0926">Vacuole</keyword>
<gene>
    <name evidence="9" type="primary">HSV2</name>
    <name evidence="9" type="ORF">DEBR0S5_01420G</name>
</gene>
<name>A0A7D9H1M6_DEKBR</name>
<evidence type="ECO:0000256" key="4">
    <source>
        <dbReference type="ARBA" id="ARBA00022574"/>
    </source>
</evidence>
<evidence type="ECO:0000313" key="9">
    <source>
        <dbReference type="EMBL" id="VUG19382.1"/>
    </source>
</evidence>
<dbReference type="InterPro" id="IPR015943">
    <property type="entry name" value="WD40/YVTN_repeat-like_dom_sf"/>
</dbReference>
<accession>A0A7D9H1M6</accession>
<dbReference type="Proteomes" id="UP000478008">
    <property type="component" value="Unassembled WGS sequence"/>
</dbReference>
<dbReference type="GO" id="GO:0012505">
    <property type="term" value="C:endomembrane system"/>
    <property type="evidence" value="ECO:0007669"/>
    <property type="project" value="UniProtKB-SubCell"/>
</dbReference>
<dbReference type="GO" id="GO:0015031">
    <property type="term" value="P:protein transport"/>
    <property type="evidence" value="ECO:0007669"/>
    <property type="project" value="UniProtKB-KW"/>
</dbReference>
<dbReference type="SMART" id="SM00320">
    <property type="entry name" value="WD40"/>
    <property type="match status" value="2"/>
</dbReference>
<keyword evidence="6" id="KW-0653">Protein transport</keyword>
<proteinExistence type="inferred from homology"/>
<evidence type="ECO:0000256" key="2">
    <source>
        <dbReference type="ARBA" id="ARBA00022448"/>
    </source>
</evidence>
<evidence type="ECO:0000313" key="10">
    <source>
        <dbReference type="Proteomes" id="UP000478008"/>
    </source>
</evidence>
<dbReference type="EMBL" id="CABFWN010000005">
    <property type="protein sequence ID" value="VUG19382.1"/>
    <property type="molecule type" value="Genomic_DNA"/>
</dbReference>
<dbReference type="Gene3D" id="2.130.10.10">
    <property type="entry name" value="YVTN repeat-like/Quinoprotein amine dehydrogenase"/>
    <property type="match status" value="1"/>
</dbReference>
<dbReference type="InterPro" id="IPR036322">
    <property type="entry name" value="WD40_repeat_dom_sf"/>
</dbReference>
<dbReference type="AlphaFoldDB" id="A0A7D9H1M6"/>
<dbReference type="InterPro" id="IPR001680">
    <property type="entry name" value="WD40_rpt"/>
</dbReference>
<organism evidence="9 10">
    <name type="scientific">Dekkera bruxellensis</name>
    <name type="common">Brettanomyces custersii</name>
    <dbReference type="NCBI Taxonomy" id="5007"/>
    <lineage>
        <taxon>Eukaryota</taxon>
        <taxon>Fungi</taxon>
        <taxon>Dikarya</taxon>
        <taxon>Ascomycota</taxon>
        <taxon>Saccharomycotina</taxon>
        <taxon>Pichiomycetes</taxon>
        <taxon>Pichiales</taxon>
        <taxon>Pichiaceae</taxon>
        <taxon>Brettanomyces</taxon>
    </lineage>
</organism>
<dbReference type="Pfam" id="PF21032">
    <property type="entry name" value="PROPPIN"/>
    <property type="match status" value="1"/>
</dbReference>
<comment type="subcellular location">
    <subcellularLocation>
        <location evidence="1">Endomembrane system</location>
        <topology evidence="1">Peripheral membrane protein</topology>
    </subcellularLocation>
    <subcellularLocation>
        <location evidence="8">Vacuole membrane</location>
    </subcellularLocation>
</comment>
<dbReference type="SUPFAM" id="SSF50978">
    <property type="entry name" value="WD40 repeat-like"/>
    <property type="match status" value="1"/>
</dbReference>
<keyword evidence="2" id="KW-0813">Transport</keyword>
<evidence type="ECO:0000256" key="7">
    <source>
        <dbReference type="ARBA" id="ARBA00025740"/>
    </source>
</evidence>